<dbReference type="CDD" id="cd24142">
    <property type="entry name" value="ACL4-like"/>
    <property type="match status" value="1"/>
</dbReference>
<dbReference type="EMBL" id="JADGIZ020000006">
    <property type="protein sequence ID" value="KAL2918571.1"/>
    <property type="molecule type" value="Genomic_DNA"/>
</dbReference>
<gene>
    <name evidence="1" type="ORF">HK105_201972</name>
</gene>
<protein>
    <submittedName>
        <fullName evidence="1">Uncharacterized protein</fullName>
    </submittedName>
</protein>
<dbReference type="SUPFAM" id="SSF48452">
    <property type="entry name" value="TPR-like"/>
    <property type="match status" value="1"/>
</dbReference>
<keyword evidence="2" id="KW-1185">Reference proteome</keyword>
<evidence type="ECO:0000313" key="2">
    <source>
        <dbReference type="Proteomes" id="UP001527925"/>
    </source>
</evidence>
<dbReference type="Gene3D" id="1.25.40.10">
    <property type="entry name" value="Tetratricopeptide repeat domain"/>
    <property type="match status" value="1"/>
</dbReference>
<comment type="caution">
    <text evidence="1">The sequence shown here is derived from an EMBL/GenBank/DDBJ whole genome shotgun (WGS) entry which is preliminary data.</text>
</comment>
<accession>A0ABR4NGJ2</accession>
<organism evidence="1 2">
    <name type="scientific">Polyrhizophydium stewartii</name>
    <dbReference type="NCBI Taxonomy" id="2732419"/>
    <lineage>
        <taxon>Eukaryota</taxon>
        <taxon>Fungi</taxon>
        <taxon>Fungi incertae sedis</taxon>
        <taxon>Chytridiomycota</taxon>
        <taxon>Chytridiomycota incertae sedis</taxon>
        <taxon>Chytridiomycetes</taxon>
        <taxon>Rhizophydiales</taxon>
        <taxon>Rhizophydiales incertae sedis</taxon>
        <taxon>Polyrhizophydium</taxon>
    </lineage>
</organism>
<proteinExistence type="predicted"/>
<sequence>MYTPQQLVVQAERALESCEPQLAIKFVRRALELQAAADAGGAAGAAGAAGGELPVTSDARVFQLLGSAYVELVNTVTADTPDAIDVPQVMEAAREAFLMAVKLAPGVDSVKYLSLGQLSVSKEAIGYYETGVRLLMAEIEALPNGPQSEQAQILRNKLGSALCSMTEIYMTDCCDEPEAESKCEAYMHHAVEQNPSNPEVHQTLASVRLSQSRPDDARQSLEYAMDLWYREPTEDEPLVADPNWPGYPLRIALSKFLMEVGLHERALAVLQTCQVEDDEDAEMWYLFGWCYSQLAASQPELAEDARECFETVKTLDKMYPGSVDPEILQHIAELVSA</sequence>
<dbReference type="Proteomes" id="UP001527925">
    <property type="component" value="Unassembled WGS sequence"/>
</dbReference>
<name>A0ABR4NGJ2_9FUNG</name>
<evidence type="ECO:0000313" key="1">
    <source>
        <dbReference type="EMBL" id="KAL2918571.1"/>
    </source>
</evidence>
<reference evidence="1 2" key="1">
    <citation type="submission" date="2023-09" db="EMBL/GenBank/DDBJ databases">
        <title>Pangenome analysis of Batrachochytrium dendrobatidis and related Chytrids.</title>
        <authorList>
            <person name="Yacoub M.N."/>
            <person name="Stajich J.E."/>
            <person name="James T.Y."/>
        </authorList>
    </citation>
    <scope>NUCLEOTIDE SEQUENCE [LARGE SCALE GENOMIC DNA]</scope>
    <source>
        <strain evidence="1 2">JEL0888</strain>
    </source>
</reference>
<dbReference type="InterPro" id="IPR011990">
    <property type="entry name" value="TPR-like_helical_dom_sf"/>
</dbReference>